<dbReference type="InterPro" id="IPR000731">
    <property type="entry name" value="SSD"/>
</dbReference>
<reference evidence="8 9" key="1">
    <citation type="submission" date="2018-05" db="EMBL/GenBank/DDBJ databases">
        <title>Lujinxingia marina gen. nov. sp. nov., a new facultative anaerobic member of the class Deltaproteobacteria, and proposal of Lujinxingaceae fam. nov.</title>
        <authorList>
            <person name="Li C.-M."/>
        </authorList>
    </citation>
    <scope>NUCLEOTIDE SEQUENCE [LARGE SCALE GENOMIC DNA]</scope>
    <source>
        <strain evidence="8 9">B210</strain>
    </source>
</reference>
<name>A0A328CAC0_9DELT</name>
<feature type="domain" description="SSD" evidence="7">
    <location>
        <begin position="340"/>
        <end position="457"/>
    </location>
</feature>
<dbReference type="InterPro" id="IPR004869">
    <property type="entry name" value="MMPL_dom"/>
</dbReference>
<dbReference type="PANTHER" id="PTHR33406:SF13">
    <property type="entry name" value="MEMBRANE PROTEIN YDFJ"/>
    <property type="match status" value="1"/>
</dbReference>
<accession>A0A328CAC0</accession>
<comment type="caution">
    <text evidence="8">The sequence shown here is derived from an EMBL/GenBank/DDBJ whole genome shotgun (WGS) entry which is preliminary data.</text>
</comment>
<feature type="transmembrane region" description="Helical" evidence="6">
    <location>
        <begin position="70"/>
        <end position="90"/>
    </location>
</feature>
<dbReference type="InterPro" id="IPR050545">
    <property type="entry name" value="Mycobact_MmpL"/>
</dbReference>
<sequence length="927" mass="103238">MQASVGAEDVVFWVMVRYSGSTHSTKPVKGKAAVRRRRVSALETMVGEAIMSSRAVKLAERYMRGVVGRWPGWLVLMSLVLTLVSLTLIATRWNINSDFRALLPSSSEAAQAMEEVGQRVGSGSSLFVVIDSPDKEANLAFAEVYAERLRELPQIALAHYHNDKAFFEQHRLLYMEVEDLEELHRQIKRRIREEKRAQNPLFVPLGKPRERDDKLIDTSEIEARYEDLAHQSYKEYLMADDGYSLTIVVRFVETSTDLAATNQLLDQVRGLGQELDPGSYHPDMKLEYGGGLVSRQAEYTSIVGDIQTSALFTMLGLFLVIALYFRRIRAVFLVLGPLVMGVLWTLAFAFVVHGELTTVTVFIFAILLGLGIDFSIHLLNGYDRARAQGLAPVDALWACYNSVGRATVMGATTTFATFVVLSFAQFRGLSQFGQVAAVGVLMTVLAMVVTMPALILTLQRWWPHEPGEVKGERLIEKAVRQGKILRYSPWALGLAGVVTVWAVTQIPEVRFEENFRRVGQVIKPWERGEATPQEVADREARAKGRQQARRVAQRALEVREEIAPQTYVADREQLSTGAKYTSALKGQQSSTPTLLLLDDAEDTRRLYAHMEAQQAEGELDTVSSVASIYAFMPGSAREQAERLEVIEAMRATLDEDLSFLSASQRERIDEMRESLEVDAITIHDLPEWTKRLFREAGPQAREPAAGEAFAFEYLIYVNERIDHMVGEQARRFLGEVEEATDLEGIDVRVASQSYIYTAMLDEIKEDGARMLGIALVIVFVILSFFFGSALRSAIALSALGVGAVWMFGFCGWFGIKLDFFNVVILPVVIGIGVDDGVHFYHHYLEEGRGRLPEVIDHVGSAIGMTTVTSIIGFGGLAITNYAGLQSLGYLAIVGIGAAFLATVLVLPPFLWLAERRGWERVLGRARD</sequence>
<feature type="transmembrane region" description="Helical" evidence="6">
    <location>
        <begin position="793"/>
        <end position="814"/>
    </location>
</feature>
<dbReference type="PROSITE" id="PS50156">
    <property type="entry name" value="SSD"/>
    <property type="match status" value="2"/>
</dbReference>
<dbReference type="Gene3D" id="1.20.1640.10">
    <property type="entry name" value="Multidrug efflux transporter AcrB transmembrane domain"/>
    <property type="match status" value="2"/>
</dbReference>
<keyword evidence="3 6" id="KW-0812">Transmembrane</keyword>
<feature type="transmembrane region" description="Helical" evidence="6">
    <location>
        <begin position="484"/>
        <end position="503"/>
    </location>
</feature>
<evidence type="ECO:0000256" key="2">
    <source>
        <dbReference type="ARBA" id="ARBA00022475"/>
    </source>
</evidence>
<evidence type="ECO:0000313" key="9">
    <source>
        <dbReference type="Proteomes" id="UP000249169"/>
    </source>
</evidence>
<keyword evidence="5 6" id="KW-0472">Membrane</keyword>
<feature type="transmembrane region" description="Helical" evidence="6">
    <location>
        <begin position="889"/>
        <end position="912"/>
    </location>
</feature>
<evidence type="ECO:0000256" key="1">
    <source>
        <dbReference type="ARBA" id="ARBA00004651"/>
    </source>
</evidence>
<keyword evidence="9" id="KW-1185">Reference proteome</keyword>
<dbReference type="AlphaFoldDB" id="A0A328CAC0"/>
<feature type="transmembrane region" description="Helical" evidence="6">
    <location>
        <begin position="820"/>
        <end position="840"/>
    </location>
</feature>
<evidence type="ECO:0000313" key="8">
    <source>
        <dbReference type="EMBL" id="RAL23878.1"/>
    </source>
</evidence>
<feature type="transmembrane region" description="Helical" evidence="6">
    <location>
        <begin position="861"/>
        <end position="883"/>
    </location>
</feature>
<evidence type="ECO:0000259" key="7">
    <source>
        <dbReference type="PROSITE" id="PS50156"/>
    </source>
</evidence>
<dbReference type="Proteomes" id="UP000249169">
    <property type="component" value="Unassembled WGS sequence"/>
</dbReference>
<feature type="transmembrane region" description="Helical" evidence="6">
    <location>
        <begin position="306"/>
        <end position="325"/>
    </location>
</feature>
<dbReference type="EMBL" id="QHKO01000002">
    <property type="protein sequence ID" value="RAL23878.1"/>
    <property type="molecule type" value="Genomic_DNA"/>
</dbReference>
<feature type="transmembrane region" description="Helical" evidence="6">
    <location>
        <begin position="406"/>
        <end position="426"/>
    </location>
</feature>
<evidence type="ECO:0000256" key="6">
    <source>
        <dbReference type="SAM" id="Phobius"/>
    </source>
</evidence>
<gene>
    <name evidence="8" type="ORF">DL240_06940</name>
</gene>
<feature type="transmembrane region" description="Helical" evidence="6">
    <location>
        <begin position="767"/>
        <end position="786"/>
    </location>
</feature>
<protein>
    <recommendedName>
        <fullName evidence="7">SSD domain-containing protein</fullName>
    </recommendedName>
</protein>
<dbReference type="SUPFAM" id="SSF82866">
    <property type="entry name" value="Multidrug efflux transporter AcrB transmembrane domain"/>
    <property type="match status" value="2"/>
</dbReference>
<evidence type="ECO:0000256" key="4">
    <source>
        <dbReference type="ARBA" id="ARBA00022989"/>
    </source>
</evidence>
<organism evidence="8 9">
    <name type="scientific">Lujinxingia litoralis</name>
    <dbReference type="NCBI Taxonomy" id="2211119"/>
    <lineage>
        <taxon>Bacteria</taxon>
        <taxon>Deltaproteobacteria</taxon>
        <taxon>Bradymonadales</taxon>
        <taxon>Lujinxingiaceae</taxon>
        <taxon>Lujinxingia</taxon>
    </lineage>
</organism>
<feature type="transmembrane region" description="Helical" evidence="6">
    <location>
        <begin position="432"/>
        <end position="456"/>
    </location>
</feature>
<dbReference type="Pfam" id="PF03176">
    <property type="entry name" value="MMPL"/>
    <property type="match status" value="2"/>
</dbReference>
<feature type="domain" description="SSD" evidence="7">
    <location>
        <begin position="807"/>
        <end position="912"/>
    </location>
</feature>
<keyword evidence="4 6" id="KW-1133">Transmembrane helix</keyword>
<keyword evidence="2" id="KW-1003">Cell membrane</keyword>
<dbReference type="GO" id="GO:0005886">
    <property type="term" value="C:plasma membrane"/>
    <property type="evidence" value="ECO:0007669"/>
    <property type="project" value="UniProtKB-SubCell"/>
</dbReference>
<feature type="transmembrane region" description="Helical" evidence="6">
    <location>
        <begin position="359"/>
        <end position="379"/>
    </location>
</feature>
<proteinExistence type="predicted"/>
<evidence type="ECO:0000256" key="5">
    <source>
        <dbReference type="ARBA" id="ARBA00023136"/>
    </source>
</evidence>
<dbReference type="PANTHER" id="PTHR33406">
    <property type="entry name" value="MEMBRANE PROTEIN MJ1562-RELATED"/>
    <property type="match status" value="1"/>
</dbReference>
<feature type="transmembrane region" description="Helical" evidence="6">
    <location>
        <begin position="332"/>
        <end position="353"/>
    </location>
</feature>
<evidence type="ECO:0000256" key="3">
    <source>
        <dbReference type="ARBA" id="ARBA00022692"/>
    </source>
</evidence>
<comment type="subcellular location">
    <subcellularLocation>
        <location evidence="1">Cell membrane</location>
        <topology evidence="1">Multi-pass membrane protein</topology>
    </subcellularLocation>
</comment>